<dbReference type="Gene3D" id="3.20.20.80">
    <property type="entry name" value="Glycosidases"/>
    <property type="match status" value="1"/>
</dbReference>
<dbReference type="EMBL" id="LRPC01000028">
    <property type="protein sequence ID" value="KYG73275.1"/>
    <property type="molecule type" value="Genomic_DNA"/>
</dbReference>
<comment type="caution">
    <text evidence="9">The sequence shown here is derived from an EMBL/GenBank/DDBJ whole genome shotgun (WGS) entry which is preliminary data.</text>
</comment>
<accession>A0A150X3G4</accession>
<evidence type="ECO:0000256" key="3">
    <source>
        <dbReference type="ARBA" id="ARBA00012663"/>
    </source>
</evidence>
<reference evidence="9 10" key="1">
    <citation type="submission" date="2016-01" db="EMBL/GenBank/DDBJ databases">
        <title>Genome sequencing of Roseivirga spongicola UST030701-084.</title>
        <authorList>
            <person name="Selvaratnam C."/>
            <person name="Thevarajoo S."/>
            <person name="Goh K.M."/>
            <person name="Ee R."/>
            <person name="Chan K.-G."/>
            <person name="Chong C.S."/>
        </authorList>
    </citation>
    <scope>NUCLEOTIDE SEQUENCE [LARGE SCALE GENOMIC DNA]</scope>
    <source>
        <strain evidence="9 10">UST030701-084</strain>
    </source>
</reference>
<comment type="similarity">
    <text evidence="2">Belongs to the glycosyl hydrolase 20 family.</text>
</comment>
<dbReference type="OrthoDB" id="9763537at2"/>
<dbReference type="STRING" id="333140.AWW68_11205"/>
<dbReference type="Pfam" id="PF00728">
    <property type="entry name" value="Glyco_hydro_20"/>
    <property type="match status" value="2"/>
</dbReference>
<sequence length="513" mass="58115">MKLTTSTLLIVLLFTLSCQPKREIKFPTTNLEEAAVIPKPLEVSASSSGFALDQYTKLSVVSEDEAFEDVANYLSDKIKSRTGVDLKNTSRNYTQLSIQQAEGFTNEEGYELEIRQDSLILKAGTAAGAFRGIQTIRQLIPEEANKTLTDYPIWVIPTGTIKDEPQFGFRSTMLDVARHFFTVEDVKKYIDILAYYKLNTFHMHLTDDQGWRIEIKSWPKLTEVGSTTGVGGGPGGFYTQEDYKEIVAYAAERYITVIPEVDMPGHTNSASLAYPFLNGNGKEIEIVTSMAVGYSTFDTRKDTVYAFIDDVIREISAMTPGPYFHIGGDESLVTKDDDYVYFIEKVEKIVSKYGKKMIGWDEVATANLGSGAVAQWWNSKKNADLAIKLNMKLILSPAKKAYLDMKYDDNSEFGLRWAGYIPVDTAYIWNPESYFPMENVLGVEAPLWSETIRTLDELEYLAFPRVIGYAELGWSTQENRNWEDYKKRLAHHRLFLDANGVNYYKSPVIEMEH</sequence>
<comment type="catalytic activity">
    <reaction evidence="1">
        <text>Hydrolysis of terminal non-reducing N-acetyl-D-hexosamine residues in N-acetyl-beta-D-hexosaminides.</text>
        <dbReference type="EC" id="3.2.1.52"/>
    </reaction>
</comment>
<dbReference type="PANTHER" id="PTHR22600">
    <property type="entry name" value="BETA-HEXOSAMINIDASE"/>
    <property type="match status" value="1"/>
</dbReference>
<dbReference type="PIRSF" id="PIRSF001093">
    <property type="entry name" value="B-hxosamndse_ab_euk"/>
    <property type="match status" value="1"/>
</dbReference>
<evidence type="ECO:0000256" key="4">
    <source>
        <dbReference type="ARBA" id="ARBA00022801"/>
    </source>
</evidence>
<dbReference type="GO" id="GO:0005975">
    <property type="term" value="P:carbohydrate metabolic process"/>
    <property type="evidence" value="ECO:0007669"/>
    <property type="project" value="InterPro"/>
</dbReference>
<proteinExistence type="inferred from homology"/>
<evidence type="ECO:0000256" key="5">
    <source>
        <dbReference type="ARBA" id="ARBA00023295"/>
    </source>
</evidence>
<evidence type="ECO:0000313" key="10">
    <source>
        <dbReference type="Proteomes" id="UP000075606"/>
    </source>
</evidence>
<dbReference type="PRINTS" id="PR00738">
    <property type="entry name" value="GLHYDRLASE20"/>
</dbReference>
<dbReference type="InterPro" id="IPR029018">
    <property type="entry name" value="Hex-like_dom2"/>
</dbReference>
<keyword evidence="4" id="KW-0378">Hydrolase</keyword>
<dbReference type="RefSeq" id="WP_068221422.1">
    <property type="nucleotide sequence ID" value="NZ_CP139724.1"/>
</dbReference>
<dbReference type="InterPro" id="IPR025705">
    <property type="entry name" value="Beta_hexosaminidase_sua/sub"/>
</dbReference>
<feature type="domain" description="Glycoside hydrolase family 20 catalytic" evidence="7">
    <location>
        <begin position="340"/>
        <end position="476"/>
    </location>
</feature>
<evidence type="ECO:0000256" key="1">
    <source>
        <dbReference type="ARBA" id="ARBA00001231"/>
    </source>
</evidence>
<keyword evidence="5" id="KW-0326">Glycosidase</keyword>
<feature type="active site" description="Proton donor" evidence="6">
    <location>
        <position position="330"/>
    </location>
</feature>
<protein>
    <recommendedName>
        <fullName evidence="3">beta-N-acetylhexosaminidase</fullName>
        <ecNumber evidence="3">3.2.1.52</ecNumber>
    </recommendedName>
</protein>
<dbReference type="InterPro" id="IPR017853">
    <property type="entry name" value="GH"/>
</dbReference>
<feature type="domain" description="Beta-hexosaminidase bacterial type N-terminal" evidence="8">
    <location>
        <begin position="35"/>
        <end position="163"/>
    </location>
</feature>
<organism evidence="9 10">
    <name type="scientific">Roseivirga spongicola</name>
    <dbReference type="NCBI Taxonomy" id="333140"/>
    <lineage>
        <taxon>Bacteria</taxon>
        <taxon>Pseudomonadati</taxon>
        <taxon>Bacteroidota</taxon>
        <taxon>Cytophagia</taxon>
        <taxon>Cytophagales</taxon>
        <taxon>Roseivirgaceae</taxon>
        <taxon>Roseivirga</taxon>
    </lineage>
</organism>
<dbReference type="SUPFAM" id="SSF55545">
    <property type="entry name" value="beta-N-acetylhexosaminidase-like domain"/>
    <property type="match status" value="1"/>
</dbReference>
<dbReference type="SUPFAM" id="SSF51445">
    <property type="entry name" value="(Trans)glycosidases"/>
    <property type="match status" value="1"/>
</dbReference>
<evidence type="ECO:0000259" key="8">
    <source>
        <dbReference type="Pfam" id="PF02838"/>
    </source>
</evidence>
<dbReference type="GO" id="GO:0016020">
    <property type="term" value="C:membrane"/>
    <property type="evidence" value="ECO:0007669"/>
    <property type="project" value="TreeGrafter"/>
</dbReference>
<keyword evidence="10" id="KW-1185">Reference proteome</keyword>
<dbReference type="InterPro" id="IPR015883">
    <property type="entry name" value="Glyco_hydro_20_cat"/>
</dbReference>
<evidence type="ECO:0000256" key="2">
    <source>
        <dbReference type="ARBA" id="ARBA00006285"/>
    </source>
</evidence>
<evidence type="ECO:0000256" key="6">
    <source>
        <dbReference type="PIRSR" id="PIRSR625705-1"/>
    </source>
</evidence>
<evidence type="ECO:0000259" key="7">
    <source>
        <dbReference type="Pfam" id="PF00728"/>
    </source>
</evidence>
<dbReference type="PROSITE" id="PS51257">
    <property type="entry name" value="PROKAR_LIPOPROTEIN"/>
    <property type="match status" value="1"/>
</dbReference>
<feature type="domain" description="Glycoside hydrolase family 20 catalytic" evidence="7">
    <location>
        <begin position="167"/>
        <end position="331"/>
    </location>
</feature>
<dbReference type="InterPro" id="IPR015882">
    <property type="entry name" value="HEX_bac_N"/>
</dbReference>
<gene>
    <name evidence="9" type="ORF">AWW68_11205</name>
</gene>
<evidence type="ECO:0000313" key="9">
    <source>
        <dbReference type="EMBL" id="KYG73275.1"/>
    </source>
</evidence>
<dbReference type="Proteomes" id="UP000075606">
    <property type="component" value="Unassembled WGS sequence"/>
</dbReference>
<dbReference type="Pfam" id="PF02838">
    <property type="entry name" value="Glyco_hydro_20b"/>
    <property type="match status" value="1"/>
</dbReference>
<dbReference type="CDD" id="cd06568">
    <property type="entry name" value="GH20_SpHex_like"/>
    <property type="match status" value="1"/>
</dbReference>
<dbReference type="Gene3D" id="3.30.379.10">
    <property type="entry name" value="Chitobiase/beta-hexosaminidase domain 2-like"/>
    <property type="match status" value="1"/>
</dbReference>
<dbReference type="GO" id="GO:0004563">
    <property type="term" value="F:beta-N-acetylhexosaminidase activity"/>
    <property type="evidence" value="ECO:0007669"/>
    <property type="project" value="UniProtKB-EC"/>
</dbReference>
<dbReference type="AlphaFoldDB" id="A0A150X3G4"/>
<name>A0A150X3G4_9BACT</name>
<dbReference type="EC" id="3.2.1.52" evidence="3"/>
<dbReference type="GO" id="GO:0030203">
    <property type="term" value="P:glycosaminoglycan metabolic process"/>
    <property type="evidence" value="ECO:0007669"/>
    <property type="project" value="TreeGrafter"/>
</dbReference>
<dbReference type="PANTHER" id="PTHR22600:SF57">
    <property type="entry name" value="BETA-N-ACETYLHEXOSAMINIDASE"/>
    <property type="match status" value="1"/>
</dbReference>